<sequence>MYGAIRKRGTSTHRWNSPSATRRTGSVWLLMPLTGSPAYATRVPVCVRYCSTCNSPVKIMHTSTAWTRRKSPTGNGLSGILPEYHRVPAKRCCVAPHLNHSVPLIYSRKAYAVIADISNTIPPKLPRAHYG</sequence>
<evidence type="ECO:0000256" key="1">
    <source>
        <dbReference type="SAM" id="MobiDB-lite"/>
    </source>
</evidence>
<dbReference type="EMBL" id="CABP01000083">
    <property type="protein sequence ID" value="CBI04773.1"/>
    <property type="molecule type" value="Genomic_DNA"/>
</dbReference>
<organism evidence="2">
    <name type="scientific">mine drainage metagenome</name>
    <dbReference type="NCBI Taxonomy" id="410659"/>
    <lineage>
        <taxon>unclassified sequences</taxon>
        <taxon>metagenomes</taxon>
        <taxon>ecological metagenomes</taxon>
    </lineage>
</organism>
<protein>
    <submittedName>
        <fullName evidence="2">Uncharacterized protein</fullName>
    </submittedName>
</protein>
<reference evidence="2" key="1">
    <citation type="submission" date="2009-10" db="EMBL/GenBank/DDBJ databases">
        <title>Diversity of trophic interactions inside an arsenic-rich microbial ecosystem.</title>
        <authorList>
            <person name="Bertin P.N."/>
            <person name="Heinrich-Salmeron A."/>
            <person name="Pelletier E."/>
            <person name="Goulhen-Chollet F."/>
            <person name="Arsene-Ploetze F."/>
            <person name="Gallien S."/>
            <person name="Calteau A."/>
            <person name="Vallenet D."/>
            <person name="Casiot C."/>
            <person name="Chane-Woon-Ming B."/>
            <person name="Giloteaux L."/>
            <person name="Barakat M."/>
            <person name="Bonnefoy V."/>
            <person name="Bruneel O."/>
            <person name="Chandler M."/>
            <person name="Cleiss J."/>
            <person name="Duran R."/>
            <person name="Elbaz-Poulichet F."/>
            <person name="Fonknechten N."/>
            <person name="Lauga B."/>
            <person name="Mornico D."/>
            <person name="Ortet P."/>
            <person name="Schaeffer C."/>
            <person name="Siguier P."/>
            <person name="Alexander Thil Smith A."/>
            <person name="Van Dorsselaer A."/>
            <person name="Weissenbach J."/>
            <person name="Medigue C."/>
            <person name="Le Paslier D."/>
        </authorList>
    </citation>
    <scope>NUCLEOTIDE SEQUENCE</scope>
</reference>
<proteinExistence type="predicted"/>
<dbReference type="AlphaFoldDB" id="E6QC47"/>
<accession>E6QC47</accession>
<feature type="compositionally biased region" description="Basic residues" evidence="1">
    <location>
        <begin position="1"/>
        <end position="11"/>
    </location>
</feature>
<name>E6QC47_9ZZZZ</name>
<evidence type="ECO:0000313" key="2">
    <source>
        <dbReference type="EMBL" id="CBI04773.1"/>
    </source>
</evidence>
<feature type="region of interest" description="Disordered" evidence="1">
    <location>
        <begin position="1"/>
        <end position="20"/>
    </location>
</feature>
<gene>
    <name evidence="2" type="ORF">CARN5_1759</name>
</gene>
<comment type="caution">
    <text evidence="2">The sequence shown here is derived from an EMBL/GenBank/DDBJ whole genome shotgun (WGS) entry which is preliminary data.</text>
</comment>